<accession>A0A8T2PFB2</accession>
<dbReference type="PANTHER" id="PTHR46985:SF2">
    <property type="entry name" value="APOPTOSIS-ASSOCIATED SPECK-LIKE PROTEIN CONTAINING A CARD"/>
    <property type="match status" value="1"/>
</dbReference>
<gene>
    <name evidence="7" type="ORF">JZ751_002057</name>
</gene>
<comment type="subcellular location">
    <subcellularLocation>
        <location evidence="1">Cytoplasm</location>
        <location evidence="1">Cytosol</location>
    </subcellularLocation>
</comment>
<dbReference type="GO" id="GO:0005829">
    <property type="term" value="C:cytosol"/>
    <property type="evidence" value="ECO:0007669"/>
    <property type="project" value="UniProtKB-SubCell"/>
</dbReference>
<dbReference type="Proteomes" id="UP000824540">
    <property type="component" value="Unassembled WGS sequence"/>
</dbReference>
<evidence type="ECO:0000313" key="7">
    <source>
        <dbReference type="EMBL" id="KAG9348322.1"/>
    </source>
</evidence>
<evidence type="ECO:0000259" key="6">
    <source>
        <dbReference type="PROSITE" id="PS51830"/>
    </source>
</evidence>
<dbReference type="Pfam" id="PF13553">
    <property type="entry name" value="FIIND"/>
    <property type="match status" value="1"/>
</dbReference>
<comment type="caution">
    <text evidence="7">The sequence shown here is derived from an EMBL/GenBank/DDBJ whole genome shotgun (WGS) entry which is preliminary data.</text>
</comment>
<keyword evidence="2" id="KW-0963">Cytoplasm</keyword>
<feature type="compositionally biased region" description="Low complexity" evidence="5">
    <location>
        <begin position="87"/>
        <end position="98"/>
    </location>
</feature>
<evidence type="ECO:0000256" key="5">
    <source>
        <dbReference type="SAM" id="MobiDB-lite"/>
    </source>
</evidence>
<dbReference type="AlphaFoldDB" id="A0A8T2PFB2"/>
<feature type="region of interest" description="Disordered" evidence="5">
    <location>
        <begin position="87"/>
        <end position="123"/>
    </location>
</feature>
<evidence type="ECO:0000256" key="4">
    <source>
        <dbReference type="ARBA" id="ARBA00022859"/>
    </source>
</evidence>
<reference evidence="7" key="1">
    <citation type="thesis" date="2021" institute="BYU ScholarsArchive" country="Provo, UT, USA">
        <title>Applications of and Algorithms for Genome Assembly and Genomic Analyses with an Emphasis on Marine Teleosts.</title>
        <authorList>
            <person name="Pickett B.D."/>
        </authorList>
    </citation>
    <scope>NUCLEOTIDE SEQUENCE</scope>
    <source>
        <strain evidence="7">HI-2016</strain>
    </source>
</reference>
<dbReference type="InterPro" id="IPR025307">
    <property type="entry name" value="FIIND_dom"/>
</dbReference>
<dbReference type="PANTHER" id="PTHR46985">
    <property type="entry name" value="NACHT, LRR AND PYD DOMAINS-CONTAINING PROTEIN 1"/>
    <property type="match status" value="1"/>
</dbReference>
<dbReference type="OrthoDB" id="428577at2759"/>
<evidence type="ECO:0000256" key="3">
    <source>
        <dbReference type="ARBA" id="ARBA00022588"/>
    </source>
</evidence>
<keyword evidence="3" id="KW-0399">Innate immunity</keyword>
<name>A0A8T2PFB2_9TELE</name>
<evidence type="ECO:0000313" key="8">
    <source>
        <dbReference type="Proteomes" id="UP000824540"/>
    </source>
</evidence>
<dbReference type="InterPro" id="IPR051249">
    <property type="entry name" value="NLRP_Inflammasome"/>
</dbReference>
<dbReference type="GO" id="GO:0045087">
    <property type="term" value="P:innate immune response"/>
    <property type="evidence" value="ECO:0007669"/>
    <property type="project" value="UniProtKB-KW"/>
</dbReference>
<protein>
    <recommendedName>
        <fullName evidence="6">FIIND domain-containing protein</fullName>
    </recommendedName>
</protein>
<proteinExistence type="predicted"/>
<sequence length="283" mass="31163">MATEGLCLRRPNVTLQVKFMRVEQNLLWDTALEVLGLVEINGDISPPDQKESPRTMVPAACCSMELGFVGEESEPQPSLELCRNLTENENSSSDSAETSAEESTEDEYSDGDDAENDREADQDSVLKATAEETNGEDTLPWPCCEKCKAIQNQSYECVNPRRISRGRLLALLEAEGTYKCSVTGLVFEVSQKAQVRYSVLSWSKFGMHLKDSWKFAGPIFDVDCDPAILKSIQFPHSLCLAGKGGPPSLRGLCVCVRTCVCVYARVHVCVHACVFVCTQMSSV</sequence>
<dbReference type="PROSITE" id="PS51830">
    <property type="entry name" value="FIIND"/>
    <property type="match status" value="1"/>
</dbReference>
<organism evidence="7 8">
    <name type="scientific">Albula glossodonta</name>
    <name type="common">roundjaw bonefish</name>
    <dbReference type="NCBI Taxonomy" id="121402"/>
    <lineage>
        <taxon>Eukaryota</taxon>
        <taxon>Metazoa</taxon>
        <taxon>Chordata</taxon>
        <taxon>Craniata</taxon>
        <taxon>Vertebrata</taxon>
        <taxon>Euteleostomi</taxon>
        <taxon>Actinopterygii</taxon>
        <taxon>Neopterygii</taxon>
        <taxon>Teleostei</taxon>
        <taxon>Albuliformes</taxon>
        <taxon>Albulidae</taxon>
        <taxon>Albula</taxon>
    </lineage>
</organism>
<dbReference type="EMBL" id="JAFBMS010000011">
    <property type="protein sequence ID" value="KAG9348322.1"/>
    <property type="molecule type" value="Genomic_DNA"/>
</dbReference>
<evidence type="ECO:0000256" key="2">
    <source>
        <dbReference type="ARBA" id="ARBA00022490"/>
    </source>
</evidence>
<keyword evidence="8" id="KW-1185">Reference proteome</keyword>
<keyword evidence="4" id="KW-0391">Immunity</keyword>
<evidence type="ECO:0000256" key="1">
    <source>
        <dbReference type="ARBA" id="ARBA00004514"/>
    </source>
</evidence>
<feature type="domain" description="FIIND" evidence="6">
    <location>
        <begin position="149"/>
        <end position="283"/>
    </location>
</feature>
<feature type="compositionally biased region" description="Acidic residues" evidence="5">
    <location>
        <begin position="99"/>
        <end position="122"/>
    </location>
</feature>